<name>A0A6J5TAG8_9CAUD</name>
<gene>
    <name evidence="1" type="ORF">UFOVP71_380</name>
</gene>
<accession>A0A6J5TAG8</accession>
<sequence length="87" mass="10125">MYDLYIGDKDEEDILSWLIANVAPLGRTEKTEWNYYNTYRAKKEAWIMSTADVSDVSSSQWDTMTHVVFKNKDDAMLCKLTWGGSIY</sequence>
<organism evidence="1">
    <name type="scientific">uncultured Caudovirales phage</name>
    <dbReference type="NCBI Taxonomy" id="2100421"/>
    <lineage>
        <taxon>Viruses</taxon>
        <taxon>Duplodnaviria</taxon>
        <taxon>Heunggongvirae</taxon>
        <taxon>Uroviricota</taxon>
        <taxon>Caudoviricetes</taxon>
        <taxon>Peduoviridae</taxon>
        <taxon>Maltschvirus</taxon>
        <taxon>Maltschvirus maltsch</taxon>
    </lineage>
</organism>
<reference evidence="1" key="1">
    <citation type="submission" date="2020-05" db="EMBL/GenBank/DDBJ databases">
        <authorList>
            <person name="Chiriac C."/>
            <person name="Salcher M."/>
            <person name="Ghai R."/>
            <person name="Kavagutti S V."/>
        </authorList>
    </citation>
    <scope>NUCLEOTIDE SEQUENCE</scope>
</reference>
<dbReference type="EMBL" id="LR797824">
    <property type="protein sequence ID" value="CAB4241842.1"/>
    <property type="molecule type" value="Genomic_DNA"/>
</dbReference>
<protein>
    <submittedName>
        <fullName evidence="1">Uncharacterized protein</fullName>
    </submittedName>
</protein>
<evidence type="ECO:0000313" key="1">
    <source>
        <dbReference type="EMBL" id="CAB4241842.1"/>
    </source>
</evidence>
<proteinExistence type="predicted"/>